<protein>
    <submittedName>
        <fullName evidence="2">Uncharacterized protein</fullName>
    </submittedName>
</protein>
<proteinExistence type="predicted"/>
<dbReference type="OrthoDB" id="4068596at2759"/>
<reference evidence="2 3" key="1">
    <citation type="submission" date="2020-06" db="EMBL/GenBank/DDBJ databases">
        <title>The yeast mating-type switching endonuclease HO is a domesticated member of an unorthodox homing genetic element family.</title>
        <authorList>
            <person name="Coughlan A.Y."/>
            <person name="Lombardi L."/>
            <person name="Braun-Galleani S."/>
            <person name="Martos A.R."/>
            <person name="Galeote V."/>
            <person name="Bigey F."/>
            <person name="Dequin S."/>
            <person name="Byrne K.P."/>
            <person name="Wolfe K.H."/>
        </authorList>
    </citation>
    <scope>NUCLEOTIDE SEQUENCE [LARGE SCALE GENOMIC DNA]</scope>
    <source>
        <strain evidence="2 3">CBS2947</strain>
    </source>
</reference>
<dbReference type="GO" id="GO:0010106">
    <property type="term" value="P:cellular response to iron ion starvation"/>
    <property type="evidence" value="ECO:0007669"/>
    <property type="project" value="InterPro"/>
</dbReference>
<name>A0A7H9HV97_9SACH</name>
<dbReference type="InterPro" id="IPR014842">
    <property type="entry name" value="AFT"/>
</dbReference>
<dbReference type="AlphaFoldDB" id="A0A7H9HV97"/>
<dbReference type="GO" id="GO:0000981">
    <property type="term" value="F:DNA-binding transcription factor activity, RNA polymerase II-specific"/>
    <property type="evidence" value="ECO:0007669"/>
    <property type="project" value="InterPro"/>
</dbReference>
<evidence type="ECO:0000313" key="2">
    <source>
        <dbReference type="EMBL" id="QLQ81179.1"/>
    </source>
</evidence>
<organism evidence="2 3">
    <name type="scientific">Torulaspora globosa</name>
    <dbReference type="NCBI Taxonomy" id="48254"/>
    <lineage>
        <taxon>Eukaryota</taxon>
        <taxon>Fungi</taxon>
        <taxon>Dikarya</taxon>
        <taxon>Ascomycota</taxon>
        <taxon>Saccharomycotina</taxon>
        <taxon>Saccharomycetes</taxon>
        <taxon>Saccharomycetales</taxon>
        <taxon>Saccharomycetaceae</taxon>
        <taxon>Torulaspora</taxon>
    </lineage>
</organism>
<feature type="compositionally biased region" description="Polar residues" evidence="1">
    <location>
        <begin position="86"/>
        <end position="97"/>
    </location>
</feature>
<dbReference type="Proteomes" id="UP000510647">
    <property type="component" value="Chromosome 5"/>
</dbReference>
<dbReference type="EMBL" id="CP059271">
    <property type="protein sequence ID" value="QLQ81179.1"/>
    <property type="molecule type" value="Genomic_DNA"/>
</dbReference>
<evidence type="ECO:0000313" key="3">
    <source>
        <dbReference type="Proteomes" id="UP000510647"/>
    </source>
</evidence>
<gene>
    <name evidence="2" type="ORF">HG537_0E05340</name>
</gene>
<keyword evidence="3" id="KW-1185">Reference proteome</keyword>
<accession>A0A7H9HV97</accession>
<evidence type="ECO:0000256" key="1">
    <source>
        <dbReference type="SAM" id="MobiDB-lite"/>
    </source>
</evidence>
<dbReference type="Pfam" id="PF08731">
    <property type="entry name" value="AFT"/>
    <property type="match status" value="1"/>
</dbReference>
<sequence>MMNCFSNDNTMASVSMTGNEVSTEALRNDQNKFIHLDPIPDFKDRSEIKPWLQKIFYPQGIEIVIERSDNIKVVFKCKAAKRGKNTRASEPASEQFNVPSKPAESEKKKKKRSVSKFNICPFRIRATYSLKRKKWSIVVLNNCHSHPLKFNPDSEEYKKFKEKLRENGDWEAIKKFDELEYRTRSNLPIEPSPIRCDCGLTEEITSFNIVLPSTNHSSSSNTLVKKPKNTSKLRKQRKDALLTQQQHLTDTTQTPNISGFLDDSSTNTFFNTPITTDAFTDLNEIDFTNMFDKMHNHSRTQHRANGTDDTLNVFSPFEYCSPSGDLLQSPAHGIDNTEFSMKPFLDLPAHDPFTPPLCDNSPAHDMISGQLDELNDLHTELFQLQHTPK</sequence>
<dbReference type="GO" id="GO:0045944">
    <property type="term" value="P:positive regulation of transcription by RNA polymerase II"/>
    <property type="evidence" value="ECO:0007669"/>
    <property type="project" value="InterPro"/>
</dbReference>
<feature type="region of interest" description="Disordered" evidence="1">
    <location>
        <begin position="84"/>
        <end position="109"/>
    </location>
</feature>